<dbReference type="Proteomes" id="UP000075455">
    <property type="component" value="Unassembled WGS sequence"/>
</dbReference>
<evidence type="ECO:0000313" key="1">
    <source>
        <dbReference type="EMBL" id="KYD06624.1"/>
    </source>
</evidence>
<accession>A0A150L2Z1</accession>
<dbReference type="PATRIC" id="fig|81408.3.peg.1973"/>
<organism evidence="1 2">
    <name type="scientific">Saccharococcus caldoxylosilyticus</name>
    <dbReference type="NCBI Taxonomy" id="81408"/>
    <lineage>
        <taxon>Bacteria</taxon>
        <taxon>Bacillati</taxon>
        <taxon>Bacillota</taxon>
        <taxon>Bacilli</taxon>
        <taxon>Bacillales</taxon>
        <taxon>Anoxybacillaceae</taxon>
        <taxon>Saccharococcus</taxon>
    </lineage>
</organism>
<sequence>MEIIYSDQNQLPRGGHYHDFQFKNNEHTWSYEIDPLLVSLFRYIDSLSLPETPYVTGRLPVSKKSLLKCFFLKTYFAIDSL</sequence>
<evidence type="ECO:0000313" key="2">
    <source>
        <dbReference type="Proteomes" id="UP000075455"/>
    </source>
</evidence>
<dbReference type="EMBL" id="LQYS01000124">
    <property type="protein sequence ID" value="KYD06624.1"/>
    <property type="molecule type" value="Genomic_DNA"/>
</dbReference>
<dbReference type="AlphaFoldDB" id="A0A150L2Z1"/>
<reference evidence="1 2" key="1">
    <citation type="submission" date="2016-01" db="EMBL/GenBank/DDBJ databases">
        <title>Draft Genome Sequences of Seven Thermophilic Sporeformers Isolated from Foods.</title>
        <authorList>
            <person name="Berendsen E.M."/>
            <person name="Wells-Bennik M.H."/>
            <person name="Krawcyk A.O."/>
            <person name="De Jong A."/>
            <person name="Holsappel S."/>
            <person name="Eijlander R.T."/>
            <person name="Kuipers O.P."/>
        </authorList>
    </citation>
    <scope>NUCLEOTIDE SEQUENCE [LARGE SCALE GENOMIC DNA]</scope>
    <source>
        <strain evidence="1 2">B4119</strain>
    </source>
</reference>
<comment type="caution">
    <text evidence="1">The sequence shown here is derived from an EMBL/GenBank/DDBJ whole genome shotgun (WGS) entry which is preliminary data.</text>
</comment>
<gene>
    <name evidence="1" type="ORF">B4119_1962</name>
</gene>
<protein>
    <submittedName>
        <fullName evidence="1">Uncharacterized protein</fullName>
    </submittedName>
</protein>
<dbReference type="STRING" id="81408.B4119_1962"/>
<proteinExistence type="predicted"/>
<name>A0A150L2Z1_9BACL</name>